<keyword evidence="3" id="KW-1185">Reference proteome</keyword>
<evidence type="ECO:0000256" key="1">
    <source>
        <dbReference type="SAM" id="MobiDB-lite"/>
    </source>
</evidence>
<feature type="compositionally biased region" description="Polar residues" evidence="1">
    <location>
        <begin position="177"/>
        <end position="221"/>
    </location>
</feature>
<evidence type="ECO:0000313" key="3">
    <source>
        <dbReference type="Proteomes" id="UP001305779"/>
    </source>
</evidence>
<accession>A0ABR0EEB7</accession>
<name>A0ABR0EEB7_ZASCE</name>
<organism evidence="2 3">
    <name type="scientific">Zasmidium cellare</name>
    <name type="common">Wine cellar mold</name>
    <name type="synonym">Racodium cellare</name>
    <dbReference type="NCBI Taxonomy" id="395010"/>
    <lineage>
        <taxon>Eukaryota</taxon>
        <taxon>Fungi</taxon>
        <taxon>Dikarya</taxon>
        <taxon>Ascomycota</taxon>
        <taxon>Pezizomycotina</taxon>
        <taxon>Dothideomycetes</taxon>
        <taxon>Dothideomycetidae</taxon>
        <taxon>Mycosphaerellales</taxon>
        <taxon>Mycosphaerellaceae</taxon>
        <taxon>Zasmidium</taxon>
    </lineage>
</organism>
<evidence type="ECO:0000313" key="2">
    <source>
        <dbReference type="EMBL" id="KAK4499548.1"/>
    </source>
</evidence>
<gene>
    <name evidence="2" type="ORF">PRZ48_010064</name>
</gene>
<dbReference type="EMBL" id="JAXOVC010000007">
    <property type="protein sequence ID" value="KAK4499548.1"/>
    <property type="molecule type" value="Genomic_DNA"/>
</dbReference>
<feature type="region of interest" description="Disordered" evidence="1">
    <location>
        <begin position="99"/>
        <end position="252"/>
    </location>
</feature>
<dbReference type="Proteomes" id="UP001305779">
    <property type="component" value="Unassembled WGS sequence"/>
</dbReference>
<feature type="compositionally biased region" description="Polar residues" evidence="1">
    <location>
        <begin position="232"/>
        <end position="248"/>
    </location>
</feature>
<comment type="caution">
    <text evidence="2">The sequence shown here is derived from an EMBL/GenBank/DDBJ whole genome shotgun (WGS) entry which is preliminary data.</text>
</comment>
<reference evidence="2 3" key="1">
    <citation type="journal article" date="2023" name="G3 (Bethesda)">
        <title>A chromosome-level genome assembly of Zasmidium syzygii isolated from banana leaves.</title>
        <authorList>
            <person name="van Westerhoven A.C."/>
            <person name="Mehrabi R."/>
            <person name="Talebi R."/>
            <person name="Steentjes M.B.F."/>
            <person name="Corcolon B."/>
            <person name="Chong P.A."/>
            <person name="Kema G.H.J."/>
            <person name="Seidl M.F."/>
        </authorList>
    </citation>
    <scope>NUCLEOTIDE SEQUENCE [LARGE SCALE GENOMIC DNA]</scope>
    <source>
        <strain evidence="2 3">P124</strain>
    </source>
</reference>
<sequence>MEGNARLINDLLSKIDDIDEMLRLGIQGVQKTQQLQRKFDIQGRLAAMLPGHAQRLHQLSGQVDTINQMLAMERSREERLQLLLTKSRIQDQIQEIQNGGATLDGPQTPGSISLTPSVADQMQTTTTPRTPADAHNSGGQQGAATRFSGASVGFQTPAVPDDPFGPAISGQGRRRTMNSMGTSDTTTFDSSHAQMFQQNPPSSPMDGQTIQALSRESATESQDPDYAPNARFTPNKSTPRKNASAKSTPQKEKKIEEFPLVFDKDKNPTYQLIVWRNGRMVELACCFCGGTQCALGMLGKPRTLWGVEGLARHIVASHKKELMDRGLDPGKKPSLQWVVPECVLHELTRDEEQMANDGTYKAREKRVETEAWRKARDSMQSYT</sequence>
<proteinExistence type="predicted"/>
<protein>
    <submittedName>
        <fullName evidence="2">Uncharacterized protein</fullName>
    </submittedName>
</protein>
<feature type="compositionally biased region" description="Polar residues" evidence="1">
    <location>
        <begin position="108"/>
        <end position="129"/>
    </location>
</feature>